<name>A0A7D6ZJ16_9CLOT</name>
<evidence type="ECO:0008006" key="4">
    <source>
        <dbReference type="Google" id="ProtNLM"/>
    </source>
</evidence>
<dbReference type="InterPro" id="IPR008983">
    <property type="entry name" value="Tumour_necrosis_fac-like_dom"/>
</dbReference>
<evidence type="ECO:0000313" key="2">
    <source>
        <dbReference type="EMBL" id="QLY81801.1"/>
    </source>
</evidence>
<dbReference type="AlphaFoldDB" id="A0A7D6ZJ16"/>
<evidence type="ECO:0000256" key="1">
    <source>
        <dbReference type="SAM" id="MobiDB-lite"/>
    </source>
</evidence>
<feature type="region of interest" description="Disordered" evidence="1">
    <location>
        <begin position="172"/>
        <end position="197"/>
    </location>
</feature>
<organism evidence="2 3">
    <name type="scientific">Clostridium intestinale</name>
    <dbReference type="NCBI Taxonomy" id="36845"/>
    <lineage>
        <taxon>Bacteria</taxon>
        <taxon>Bacillati</taxon>
        <taxon>Bacillota</taxon>
        <taxon>Clostridia</taxon>
        <taxon>Eubacteriales</taxon>
        <taxon>Clostridiaceae</taxon>
        <taxon>Clostridium</taxon>
    </lineage>
</organism>
<dbReference type="Pfam" id="PF01391">
    <property type="entry name" value="Collagen"/>
    <property type="match status" value="1"/>
</dbReference>
<dbReference type="RefSeq" id="WP_181603322.1">
    <property type="nucleotide sequence ID" value="NZ_CP059378.1"/>
</dbReference>
<dbReference type="KEGG" id="cint:HZF06_09515"/>
<protein>
    <recommendedName>
        <fullName evidence="4">Collagen-like protein</fullName>
    </recommendedName>
</protein>
<proteinExistence type="predicted"/>
<dbReference type="InterPro" id="IPR008160">
    <property type="entry name" value="Collagen"/>
</dbReference>
<dbReference type="SUPFAM" id="SSF49842">
    <property type="entry name" value="TNF-like"/>
    <property type="match status" value="1"/>
</dbReference>
<dbReference type="Proteomes" id="UP000512286">
    <property type="component" value="Chromosome"/>
</dbReference>
<sequence>MSNSALHLERLNDQYIPSGSSVVFDNIVYNSGNIVYDPATGIITFTEAGRYILDWWVSTQTATAPNFLVFSLTSSQGDVLEGNSPVKTGEVVGFGIIDVLSVPVTVTLNYTSAGTAVLSSLVPVKATLVIVQDDIVSPTNVTGPTGATGITGPTGFTGPTGITGVTGPTGFTGPTGITGVTGPTGFTGPTGPTGVTGATGVAEGNSLFFNRGSSINYFYPTADQEPPFLYPGITLNTLAVPVLEGQNLKIDFSAGLLYRTITTSLSRVYFRVELYKNNIMLDYVEITLYLADGGSTRLPISFTFIDTASATGTDVYLIRISDIYNENISTAQVHRPRVTVVTFS</sequence>
<reference evidence="2 3" key="1">
    <citation type="submission" date="2020-07" db="EMBL/GenBank/DDBJ databases">
        <title>Electron transfer.</title>
        <authorList>
            <person name="Huang L."/>
            <person name="Liu X."/>
            <person name="Zhou S."/>
        </authorList>
    </citation>
    <scope>NUCLEOTIDE SEQUENCE [LARGE SCALE GENOMIC DNA]</scope>
    <source>
        <strain evidence="2 3">Lx1</strain>
    </source>
</reference>
<gene>
    <name evidence="2" type="ORF">HZF06_09515</name>
</gene>
<dbReference type="EMBL" id="CP059378">
    <property type="protein sequence ID" value="QLY81801.1"/>
    <property type="molecule type" value="Genomic_DNA"/>
</dbReference>
<accession>A0A7D6ZJ16</accession>
<dbReference type="Gene3D" id="2.60.120.40">
    <property type="match status" value="1"/>
</dbReference>
<evidence type="ECO:0000313" key="3">
    <source>
        <dbReference type="Proteomes" id="UP000512286"/>
    </source>
</evidence>